<organism evidence="2 3">
    <name type="scientific">Prevotella corporis</name>
    <dbReference type="NCBI Taxonomy" id="28128"/>
    <lineage>
        <taxon>Bacteria</taxon>
        <taxon>Pseudomonadati</taxon>
        <taxon>Bacteroidota</taxon>
        <taxon>Bacteroidia</taxon>
        <taxon>Bacteroidales</taxon>
        <taxon>Prevotellaceae</taxon>
        <taxon>Prevotella</taxon>
    </lineage>
</organism>
<name>A0A133QHW7_9BACT</name>
<dbReference type="PATRIC" id="fig|28128.5.peg.645"/>
<evidence type="ECO:0000256" key="1">
    <source>
        <dbReference type="SAM" id="Phobius"/>
    </source>
</evidence>
<protein>
    <submittedName>
        <fullName evidence="2">Uncharacterized protein</fullName>
    </submittedName>
</protein>
<keyword evidence="1" id="KW-1133">Transmembrane helix</keyword>
<dbReference type="STRING" id="28128.HMPREF3226_00639"/>
<proteinExistence type="predicted"/>
<gene>
    <name evidence="2" type="ORF">HMPREF3226_00639</name>
</gene>
<accession>A0A133QHW7</accession>
<evidence type="ECO:0000313" key="2">
    <source>
        <dbReference type="EMBL" id="KXA42474.1"/>
    </source>
</evidence>
<sequence>MDRSGFLGRITSLYVYVGNSPFCVPIIFRRRKDEIEKYPFLGIARN</sequence>
<keyword evidence="1" id="KW-0472">Membrane</keyword>
<keyword evidence="1" id="KW-0812">Transmembrane</keyword>
<evidence type="ECO:0000313" key="3">
    <source>
        <dbReference type="Proteomes" id="UP000070533"/>
    </source>
</evidence>
<dbReference type="EMBL" id="LRQG01000032">
    <property type="protein sequence ID" value="KXA42474.1"/>
    <property type="molecule type" value="Genomic_DNA"/>
</dbReference>
<comment type="caution">
    <text evidence="2">The sequence shown here is derived from an EMBL/GenBank/DDBJ whole genome shotgun (WGS) entry which is preliminary data.</text>
</comment>
<keyword evidence="3" id="KW-1185">Reference proteome</keyword>
<reference evidence="3" key="1">
    <citation type="submission" date="2016-01" db="EMBL/GenBank/DDBJ databases">
        <authorList>
            <person name="Mitreva M."/>
            <person name="Pepin K.H."/>
            <person name="Mihindukulasuriya K.A."/>
            <person name="Fulton R."/>
            <person name="Fronick C."/>
            <person name="O'Laughlin M."/>
            <person name="Miner T."/>
            <person name="Herter B."/>
            <person name="Rosa B.A."/>
            <person name="Cordes M."/>
            <person name="Tomlinson C."/>
            <person name="Wollam A."/>
            <person name="Palsikar V.B."/>
            <person name="Mardis E.R."/>
            <person name="Wilson R.K."/>
        </authorList>
    </citation>
    <scope>NUCLEOTIDE SEQUENCE [LARGE SCALE GENOMIC DNA]</scope>
    <source>
        <strain evidence="3">MJR7716</strain>
    </source>
</reference>
<dbReference type="Proteomes" id="UP000070533">
    <property type="component" value="Unassembled WGS sequence"/>
</dbReference>
<feature type="transmembrane region" description="Helical" evidence="1">
    <location>
        <begin position="6"/>
        <end position="28"/>
    </location>
</feature>
<dbReference type="AlphaFoldDB" id="A0A133QHW7"/>